<dbReference type="EC" id="2.7.11.1" evidence="1"/>
<dbReference type="EMBL" id="JAEPQZ010000003">
    <property type="protein sequence ID" value="KAG2183663.1"/>
    <property type="molecule type" value="Genomic_DNA"/>
</dbReference>
<feature type="domain" description="Protein kinase" evidence="13">
    <location>
        <begin position="447"/>
        <end position="834"/>
    </location>
</feature>
<dbReference type="GO" id="GO:0050684">
    <property type="term" value="P:regulation of mRNA processing"/>
    <property type="evidence" value="ECO:0007669"/>
    <property type="project" value="TreeGrafter"/>
</dbReference>
<gene>
    <name evidence="14" type="ORF">INT43_006671</name>
</gene>
<dbReference type="GO" id="GO:0005737">
    <property type="term" value="C:cytoplasm"/>
    <property type="evidence" value="ECO:0007669"/>
    <property type="project" value="TreeGrafter"/>
</dbReference>
<dbReference type="Proteomes" id="UP000654370">
    <property type="component" value="Unassembled WGS sequence"/>
</dbReference>
<evidence type="ECO:0000256" key="2">
    <source>
        <dbReference type="ARBA" id="ARBA00022527"/>
    </source>
</evidence>
<dbReference type="GO" id="GO:0005634">
    <property type="term" value="C:nucleus"/>
    <property type="evidence" value="ECO:0007669"/>
    <property type="project" value="TreeGrafter"/>
</dbReference>
<feature type="binding site" evidence="11">
    <location>
        <position position="476"/>
    </location>
    <ligand>
        <name>ATP</name>
        <dbReference type="ChEBI" id="CHEBI:30616"/>
    </ligand>
</feature>
<dbReference type="PROSITE" id="PS50011">
    <property type="entry name" value="PROTEIN_KINASE_DOM"/>
    <property type="match status" value="1"/>
</dbReference>
<dbReference type="GO" id="GO:0042597">
    <property type="term" value="C:periplasmic space"/>
    <property type="evidence" value="ECO:0007669"/>
    <property type="project" value="InterPro"/>
</dbReference>
<dbReference type="CDD" id="cd14136">
    <property type="entry name" value="STKc_SRPK"/>
    <property type="match status" value="1"/>
</dbReference>
<comment type="caution">
    <text evidence="14">The sequence shown here is derived from an EMBL/GenBank/DDBJ whole genome shotgun (WGS) entry which is preliminary data.</text>
</comment>
<evidence type="ECO:0000256" key="4">
    <source>
        <dbReference type="ARBA" id="ARBA00022729"/>
    </source>
</evidence>
<feature type="compositionally biased region" description="Basic and acidic residues" evidence="12">
    <location>
        <begin position="658"/>
        <end position="683"/>
    </location>
</feature>
<dbReference type="InterPro" id="IPR011009">
    <property type="entry name" value="Kinase-like_dom_sf"/>
</dbReference>
<dbReference type="PROSITE" id="PS00108">
    <property type="entry name" value="PROTEIN_KINASE_ST"/>
    <property type="match status" value="1"/>
</dbReference>
<keyword evidence="5 11" id="KW-0547">Nucleotide-binding</keyword>
<dbReference type="SMART" id="SM00220">
    <property type="entry name" value="S_TKc"/>
    <property type="match status" value="1"/>
</dbReference>
<evidence type="ECO:0000256" key="7">
    <source>
        <dbReference type="ARBA" id="ARBA00022840"/>
    </source>
</evidence>
<sequence>MTTSHIDYPLERITVPSVLSHLERPASIELTKPGQNAVSLEDWTHSSKQLTIFLAYVIKVQQELVDIMRSRTTAVFLLGESEPLFNGGYLAEIEDQAGGYILFDLVIYLVKFSHLFIPQGHESSQDAMFSLTCTRYFTGPGIWELINRRTTFVAYEEMALRVMEQCKEYNLPVADIHDAVNEETLEYLRGLKTLTFATAPEDGELRCHLQVLLDVGKQETSGVAKTLKTKCLNVNMAKLRDGAGRVFASIVLYETDYQLTWLAESFTDYLIQHAGIIVKYQGLSCFYGNYDEFIEFATYSARNENLPTTVLLPQSLALKEYDSNLAKSRISIMAILCDNSPARIKEFPSTACEWILQHTNNDITYQAINDLETIDALIASDMKAMQVMNHIERDRGHHRNRSYDDGSISSEDVPEEEFENEEEDREDYRKGGYHPIHIGDVFKDGQYTVVRKLGWGHFSTVWLIKDNTTDRHFALKVVKSAKHYTETALDEVKLLKTVAEQNPNAIGRQHVTGVFDHFMHKGTNGTHVCMTFEVLGENLLALIKRYKHRGIPVHLVKQIAKQMLYGLDYLHRECHIIHTDLKPENVLMCIDNAEELVRKSAARAAATIEPDRTDEHDKERPRYDDGHIRSRDGLSRGRSRRRHDHVQMIPSQPLSSDTESRENVDHRGRQRESNSHHSSRSDEAPPALDQITIKIADLGNACWIDHHFTEDIQTRQYRSPEVIIGAKWGAEADMWSFACMVFELVTGDYLFDPQKGTRHNRDDDHLAQMIELIGDMPRAFALSGKQSPEYFNHRGELRHITRLRHWGLADVLHEKYSFRYEQAQELASFLMPMLRAANLAENGLTSPRNKKASAIDVNLDSSAKQRAARSPFTSSMYSNHSKKYDNYTKPLYHNQYGSTQRRLYQRWGRLLVIVFAFLLILSYLPFFSTTPPATTYPPAYERPAQQDGMAGPPGVAPVRDQIVLYRIIGNDLPPRHKEGQTLSNLAFILKHEKPFPDTRKIFVLNRIVDPVNEAAIIRLLDQYNMEYIRAPFVESEYTKVDFRLEDFPEKDFLHSDDYMHFSKVAKLRTLDYTYHEKNLYAMNNNGGRNTAIAHAKSLPDIRWIMPLDGNCFLSERGFGEIRSQLNTYGHNTKYFVVPMTRLLNNSVLLDGSDDRPRTPEEPQLIMRYDSEEEYNPNMRYGRRSKLELLWRLGALENRRSLNRPVVPWEAEERPYSKDKGNFKTVGWVFRLFSGNPQQEENKKEATSIRAFNRLLAIQSYLDALDEKLARRTFRQEHLFLFNENEIAQMRYSLWSGDQDIRKMVDKLETRANQILEHIEGRFAPHGTGHDAMEDDDLAGQQFLKPDFLTDQEPVAEPVNITGQDPNFLGPLADNVTVLALARYFVGNEKYGRWAANLVRVHFLNEYAIDTQEEYNMARVIQDKGHLLDFLSDQGYSFPSLSRVPRIVPKYGSSPIPIPKDLTKVNLAPFLDAIRLLHKSQALTHKEYVELQSIGSEFLEYLVNSPTGIHLAQLPDHRSVLYDLQVSALATFTDDLRLYLRVANRCRMRIGKQFTSSGMQPYQSAFAEAQMTSPGDSQEFDRLNYHYQTLNLQYWTLLARAIQNVGISKDIWHYTPKGGPRLSRVVAQHADTVLAQRDALDRLGPLLNMAHAAYAYSSKDHETRNMMNSADYETLKRRLAQIGGKWDLDPLADMSQSFSDQDGSKTNYGIPVFWMAGIA</sequence>
<dbReference type="SUPFAM" id="SSF48230">
    <property type="entry name" value="Chondroitin AC/alginate lyase"/>
    <property type="match status" value="1"/>
</dbReference>
<dbReference type="PROSITE" id="PS00107">
    <property type="entry name" value="PROTEIN_KINASE_ATP"/>
    <property type="match status" value="1"/>
</dbReference>
<dbReference type="InterPro" id="IPR008929">
    <property type="entry name" value="Chondroitin_lyas"/>
</dbReference>
<dbReference type="PANTHER" id="PTHR47634">
    <property type="entry name" value="PROTEIN KINASE DOMAIN-CONTAINING PROTEIN-RELATED"/>
    <property type="match status" value="1"/>
</dbReference>
<dbReference type="GO" id="GO:0004674">
    <property type="term" value="F:protein serine/threonine kinase activity"/>
    <property type="evidence" value="ECO:0007669"/>
    <property type="project" value="UniProtKB-KW"/>
</dbReference>
<dbReference type="OrthoDB" id="63533at2759"/>
<evidence type="ECO:0000256" key="5">
    <source>
        <dbReference type="ARBA" id="ARBA00022741"/>
    </source>
</evidence>
<evidence type="ECO:0000256" key="12">
    <source>
        <dbReference type="SAM" id="MobiDB-lite"/>
    </source>
</evidence>
<evidence type="ECO:0000256" key="3">
    <source>
        <dbReference type="ARBA" id="ARBA00022679"/>
    </source>
</evidence>
<dbReference type="FunFam" id="1.10.510.10:FF:000275">
    <property type="entry name" value="SRSF protein kinase 2 isoform X3"/>
    <property type="match status" value="1"/>
</dbReference>
<protein>
    <recommendedName>
        <fullName evidence="1">non-specific serine/threonine protein kinase</fullName>
        <ecNumber evidence="1">2.7.11.1</ecNumber>
    </recommendedName>
</protein>
<comment type="catalytic activity">
    <reaction evidence="9">
        <text>L-threonyl-[protein] + ATP = O-phospho-L-threonyl-[protein] + ADP + H(+)</text>
        <dbReference type="Rhea" id="RHEA:46608"/>
        <dbReference type="Rhea" id="RHEA-COMP:11060"/>
        <dbReference type="Rhea" id="RHEA-COMP:11605"/>
        <dbReference type="ChEBI" id="CHEBI:15378"/>
        <dbReference type="ChEBI" id="CHEBI:30013"/>
        <dbReference type="ChEBI" id="CHEBI:30616"/>
        <dbReference type="ChEBI" id="CHEBI:61977"/>
        <dbReference type="ChEBI" id="CHEBI:456216"/>
        <dbReference type="EC" id="2.7.11.1"/>
    </reaction>
</comment>
<evidence type="ECO:0000256" key="9">
    <source>
        <dbReference type="ARBA" id="ARBA00047899"/>
    </source>
</evidence>
<dbReference type="Gene3D" id="3.30.200.20">
    <property type="entry name" value="Phosphorylase Kinase, domain 1"/>
    <property type="match status" value="1"/>
</dbReference>
<evidence type="ECO:0000256" key="6">
    <source>
        <dbReference type="ARBA" id="ARBA00022777"/>
    </source>
</evidence>
<proteinExistence type="predicted"/>
<evidence type="ECO:0000256" key="10">
    <source>
        <dbReference type="ARBA" id="ARBA00048679"/>
    </source>
</evidence>
<keyword evidence="4" id="KW-0732">Signal</keyword>
<dbReference type="Gene3D" id="1.10.510.10">
    <property type="entry name" value="Transferase(Phosphotransferase) domain 1"/>
    <property type="match status" value="1"/>
</dbReference>
<keyword evidence="7 11" id="KW-0067">ATP-binding</keyword>
<dbReference type="PANTHER" id="PTHR47634:SF9">
    <property type="entry name" value="PROTEIN KINASE DOMAIN-CONTAINING PROTEIN-RELATED"/>
    <property type="match status" value="1"/>
</dbReference>
<evidence type="ECO:0000259" key="13">
    <source>
        <dbReference type="PROSITE" id="PS50011"/>
    </source>
</evidence>
<dbReference type="GO" id="GO:0016829">
    <property type="term" value="F:lyase activity"/>
    <property type="evidence" value="ECO:0007669"/>
    <property type="project" value="UniProtKB-KW"/>
</dbReference>
<evidence type="ECO:0000256" key="1">
    <source>
        <dbReference type="ARBA" id="ARBA00012513"/>
    </source>
</evidence>
<dbReference type="SUPFAM" id="SSF56112">
    <property type="entry name" value="Protein kinase-like (PK-like)"/>
    <property type="match status" value="1"/>
</dbReference>
<organism evidence="14 15">
    <name type="scientific">Mortierella isabellina</name>
    <name type="common">Filamentous fungus</name>
    <name type="synonym">Umbelopsis isabellina</name>
    <dbReference type="NCBI Taxonomy" id="91625"/>
    <lineage>
        <taxon>Eukaryota</taxon>
        <taxon>Fungi</taxon>
        <taxon>Fungi incertae sedis</taxon>
        <taxon>Mucoromycota</taxon>
        <taxon>Mucoromycotina</taxon>
        <taxon>Umbelopsidomycetes</taxon>
        <taxon>Umbelopsidales</taxon>
        <taxon>Umbelopsidaceae</taxon>
        <taxon>Umbelopsis</taxon>
    </lineage>
</organism>
<evidence type="ECO:0000313" key="14">
    <source>
        <dbReference type="EMBL" id="KAG2183663.1"/>
    </source>
</evidence>
<feature type="region of interest" description="Disordered" evidence="12">
    <location>
        <begin position="604"/>
        <end position="687"/>
    </location>
</feature>
<keyword evidence="8" id="KW-0456">Lyase</keyword>
<evidence type="ECO:0000313" key="15">
    <source>
        <dbReference type="Proteomes" id="UP000654370"/>
    </source>
</evidence>
<keyword evidence="6" id="KW-0418">Kinase</keyword>
<dbReference type="InterPro" id="IPR017441">
    <property type="entry name" value="Protein_kinase_ATP_BS"/>
</dbReference>
<keyword evidence="15" id="KW-1185">Reference proteome</keyword>
<reference evidence="14" key="1">
    <citation type="submission" date="2020-12" db="EMBL/GenBank/DDBJ databases">
        <title>Metabolic potential, ecology and presence of endohyphal bacteria is reflected in genomic diversity of Mucoromycotina.</title>
        <authorList>
            <person name="Muszewska A."/>
            <person name="Okrasinska A."/>
            <person name="Steczkiewicz K."/>
            <person name="Drgas O."/>
            <person name="Orlowska M."/>
            <person name="Perlinska-Lenart U."/>
            <person name="Aleksandrzak-Piekarczyk T."/>
            <person name="Szatraj K."/>
            <person name="Zielenkiewicz U."/>
            <person name="Pilsyk S."/>
            <person name="Malc E."/>
            <person name="Mieczkowski P."/>
            <person name="Kruszewska J.S."/>
            <person name="Biernat P."/>
            <person name="Pawlowska J."/>
        </authorList>
    </citation>
    <scope>NUCLEOTIDE SEQUENCE</scope>
    <source>
        <strain evidence="14">WA0000067209</strain>
    </source>
</reference>
<dbReference type="InterPro" id="IPR008397">
    <property type="entry name" value="Alginate_lyase_dom"/>
</dbReference>
<dbReference type="Pfam" id="PF00069">
    <property type="entry name" value="Pkinase"/>
    <property type="match status" value="2"/>
</dbReference>
<keyword evidence="2" id="KW-0723">Serine/threonine-protein kinase</keyword>
<dbReference type="InterPro" id="IPR008271">
    <property type="entry name" value="Ser/Thr_kinase_AS"/>
</dbReference>
<dbReference type="GO" id="GO:0005524">
    <property type="term" value="F:ATP binding"/>
    <property type="evidence" value="ECO:0007669"/>
    <property type="project" value="UniProtKB-UniRule"/>
</dbReference>
<dbReference type="FunFam" id="3.30.200.20:FF:000770">
    <property type="entry name" value="SRSF protein kinase 2"/>
    <property type="match status" value="1"/>
</dbReference>
<comment type="catalytic activity">
    <reaction evidence="10">
        <text>L-seryl-[protein] + ATP = O-phospho-L-seryl-[protein] + ADP + H(+)</text>
        <dbReference type="Rhea" id="RHEA:17989"/>
        <dbReference type="Rhea" id="RHEA-COMP:9863"/>
        <dbReference type="Rhea" id="RHEA-COMP:11604"/>
        <dbReference type="ChEBI" id="CHEBI:15378"/>
        <dbReference type="ChEBI" id="CHEBI:29999"/>
        <dbReference type="ChEBI" id="CHEBI:30616"/>
        <dbReference type="ChEBI" id="CHEBI:83421"/>
        <dbReference type="ChEBI" id="CHEBI:456216"/>
        <dbReference type="EC" id="2.7.11.1"/>
    </reaction>
</comment>
<feature type="compositionally biased region" description="Acidic residues" evidence="12">
    <location>
        <begin position="412"/>
        <end position="425"/>
    </location>
</feature>
<feature type="compositionally biased region" description="Basic and acidic residues" evidence="12">
    <location>
        <begin position="609"/>
        <end position="635"/>
    </location>
</feature>
<evidence type="ECO:0000256" key="8">
    <source>
        <dbReference type="ARBA" id="ARBA00023239"/>
    </source>
</evidence>
<dbReference type="InterPro" id="IPR000719">
    <property type="entry name" value="Prot_kinase_dom"/>
</dbReference>
<name>A0A8H7Q0I1_MORIS</name>
<dbReference type="InterPro" id="IPR051334">
    <property type="entry name" value="SRPK"/>
</dbReference>
<dbReference type="Gene3D" id="1.50.10.100">
    <property type="entry name" value="Chondroitin AC/alginate lyase"/>
    <property type="match status" value="1"/>
</dbReference>
<accession>A0A8H7Q0I1</accession>
<keyword evidence="3" id="KW-0808">Transferase</keyword>
<dbReference type="Pfam" id="PF05426">
    <property type="entry name" value="Alginate_lyase"/>
    <property type="match status" value="1"/>
</dbReference>
<dbReference type="GO" id="GO:0000245">
    <property type="term" value="P:spliceosomal complex assembly"/>
    <property type="evidence" value="ECO:0007669"/>
    <property type="project" value="TreeGrafter"/>
</dbReference>
<feature type="region of interest" description="Disordered" evidence="12">
    <location>
        <begin position="393"/>
        <end position="428"/>
    </location>
</feature>
<evidence type="ECO:0000256" key="11">
    <source>
        <dbReference type="PROSITE-ProRule" id="PRU10141"/>
    </source>
</evidence>